<dbReference type="Proteomes" id="UP000419138">
    <property type="component" value="Unassembled WGS sequence"/>
</dbReference>
<keyword evidence="3" id="KW-1185">Reference proteome</keyword>
<gene>
    <name evidence="2" type="ORF">FF041_36030</name>
</gene>
<dbReference type="OrthoDB" id="3865735at2"/>
<reference evidence="2 3" key="1">
    <citation type="submission" date="2019-05" db="EMBL/GenBank/DDBJ databases">
        <title>Comparative genomics and metabolomics analyses of clavulanic acid producing Streptomyces species provides insight into specialized metabolism and evolution of beta-lactam biosynthetic gene clusters.</title>
        <authorList>
            <person name="Moore M.A."/>
            <person name="Cruz-Morales P."/>
            <person name="Barona Gomez F."/>
            <person name="Kapil T."/>
        </authorList>
    </citation>
    <scope>NUCLEOTIDE SEQUENCE [LARGE SCALE GENOMIC DNA]</scope>
    <source>
        <strain evidence="2 3">NRRL 5741</strain>
    </source>
</reference>
<sequence length="90" mass="9722">MPPTLSASEWLGAFTSNTPVHLITPTTHPARRPGPVARYKDYLPERNRAASRITPVKGGRSGHDPGRSLPGGTRGPEEVPRSPSKRECPT</sequence>
<dbReference type="AlphaFoldDB" id="A0A646KSL8"/>
<evidence type="ECO:0000256" key="1">
    <source>
        <dbReference type="SAM" id="MobiDB-lite"/>
    </source>
</evidence>
<organism evidence="2 3">
    <name type="scientific">Streptomyces jumonjinensis</name>
    <dbReference type="NCBI Taxonomy" id="1945"/>
    <lineage>
        <taxon>Bacteria</taxon>
        <taxon>Bacillati</taxon>
        <taxon>Actinomycetota</taxon>
        <taxon>Actinomycetes</taxon>
        <taxon>Kitasatosporales</taxon>
        <taxon>Streptomycetaceae</taxon>
        <taxon>Streptomyces</taxon>
    </lineage>
</organism>
<proteinExistence type="predicted"/>
<comment type="caution">
    <text evidence="2">The sequence shown here is derived from an EMBL/GenBank/DDBJ whole genome shotgun (WGS) entry which is preliminary data.</text>
</comment>
<feature type="region of interest" description="Disordered" evidence="1">
    <location>
        <begin position="23"/>
        <end position="90"/>
    </location>
</feature>
<protein>
    <submittedName>
        <fullName evidence="2">Uncharacterized protein</fullName>
    </submittedName>
</protein>
<accession>A0A646KSL8</accession>
<feature type="compositionally biased region" description="Basic and acidic residues" evidence="1">
    <location>
        <begin position="75"/>
        <end position="90"/>
    </location>
</feature>
<evidence type="ECO:0000313" key="2">
    <source>
        <dbReference type="EMBL" id="MQT05322.1"/>
    </source>
</evidence>
<dbReference type="RefSeq" id="WP_153526655.1">
    <property type="nucleotide sequence ID" value="NZ_JBEPDZ010000024.1"/>
</dbReference>
<feature type="compositionally biased region" description="Basic and acidic residues" evidence="1">
    <location>
        <begin position="38"/>
        <end position="48"/>
    </location>
</feature>
<evidence type="ECO:0000313" key="3">
    <source>
        <dbReference type="Proteomes" id="UP000419138"/>
    </source>
</evidence>
<dbReference type="EMBL" id="VCLA01000201">
    <property type="protein sequence ID" value="MQT05322.1"/>
    <property type="molecule type" value="Genomic_DNA"/>
</dbReference>
<name>A0A646KSL8_STRJU</name>